<evidence type="ECO:0000259" key="2">
    <source>
        <dbReference type="Pfam" id="PF12697"/>
    </source>
</evidence>
<dbReference type="GO" id="GO:0016787">
    <property type="term" value="F:hydrolase activity"/>
    <property type="evidence" value="ECO:0007669"/>
    <property type="project" value="UniProtKB-KW"/>
</dbReference>
<dbReference type="SUPFAM" id="SSF53474">
    <property type="entry name" value="alpha/beta-Hydrolases"/>
    <property type="match status" value="1"/>
</dbReference>
<feature type="region of interest" description="Disordered" evidence="1">
    <location>
        <begin position="18"/>
        <end position="38"/>
    </location>
</feature>
<accession>A0ABY4YSS6</accession>
<dbReference type="PANTHER" id="PTHR43798">
    <property type="entry name" value="MONOACYLGLYCEROL LIPASE"/>
    <property type="match status" value="1"/>
</dbReference>
<evidence type="ECO:0000313" key="4">
    <source>
        <dbReference type="Proteomes" id="UP001056455"/>
    </source>
</evidence>
<proteinExistence type="predicted"/>
<dbReference type="PANTHER" id="PTHR43798:SF33">
    <property type="entry name" value="HYDROLASE, PUTATIVE (AFU_ORTHOLOGUE AFUA_2G14860)-RELATED"/>
    <property type="match status" value="1"/>
</dbReference>
<dbReference type="Pfam" id="PF12697">
    <property type="entry name" value="Abhydrolase_6"/>
    <property type="match status" value="1"/>
</dbReference>
<dbReference type="RefSeq" id="WP_252592291.1">
    <property type="nucleotide sequence ID" value="NZ_JALKVH010000004.1"/>
</dbReference>
<keyword evidence="3" id="KW-0378">Hydrolase</keyword>
<organism evidence="3 4">
    <name type="scientific">Ornithinimicrobium faecis</name>
    <dbReference type="NCBI Taxonomy" id="2934158"/>
    <lineage>
        <taxon>Bacteria</taxon>
        <taxon>Bacillati</taxon>
        <taxon>Actinomycetota</taxon>
        <taxon>Actinomycetes</taxon>
        <taxon>Micrococcales</taxon>
        <taxon>Ornithinimicrobiaceae</taxon>
        <taxon>Ornithinimicrobium</taxon>
    </lineage>
</organism>
<keyword evidence="4" id="KW-1185">Reference proteome</keyword>
<name>A0ABY4YSS6_9MICO</name>
<dbReference type="Gene3D" id="3.40.50.1820">
    <property type="entry name" value="alpha/beta hydrolase"/>
    <property type="match status" value="1"/>
</dbReference>
<dbReference type="InterPro" id="IPR029058">
    <property type="entry name" value="AB_hydrolase_fold"/>
</dbReference>
<reference evidence="3" key="1">
    <citation type="submission" date="2022-06" db="EMBL/GenBank/DDBJ databases">
        <title>Ornithinimicrobium HY1793.</title>
        <authorList>
            <person name="Huang Y."/>
        </authorList>
    </citation>
    <scope>NUCLEOTIDE SEQUENCE</scope>
    <source>
        <strain evidence="3">HY1793</strain>
    </source>
</reference>
<evidence type="ECO:0000256" key="1">
    <source>
        <dbReference type="SAM" id="MobiDB-lite"/>
    </source>
</evidence>
<dbReference type="InterPro" id="IPR000073">
    <property type="entry name" value="AB_hydrolase_1"/>
</dbReference>
<dbReference type="Proteomes" id="UP001056455">
    <property type="component" value="Chromosome"/>
</dbReference>
<evidence type="ECO:0000313" key="3">
    <source>
        <dbReference type="EMBL" id="USQ79310.1"/>
    </source>
</evidence>
<dbReference type="InterPro" id="IPR050266">
    <property type="entry name" value="AB_hydrolase_sf"/>
</dbReference>
<sequence length="231" mass="24219">MADAPAWRKVTERLEPARPLLVPNRRGRRGSTDPDASYSVQSEVNDLLAWVSTLPRPVDVVAHSLGGLIATEAVRQGAPAASLTLYDPVARPFADDAARAAIRRATDAGDLDAVVALINTAVSGYAEAHVARLRATRAWAPLVEPAGPAAAELEAIAAFEPPWADYGKLGVPVTLIAGEHTVHRPPYGESVAAFQRALGVDVLVLEGQDHIAHVAAPELLADTIAAHLPAG</sequence>
<protein>
    <submittedName>
        <fullName evidence="3">Alpha/beta hydrolase</fullName>
    </submittedName>
</protein>
<dbReference type="EMBL" id="CP099489">
    <property type="protein sequence ID" value="USQ79310.1"/>
    <property type="molecule type" value="Genomic_DNA"/>
</dbReference>
<feature type="domain" description="AB hydrolase-1" evidence="2">
    <location>
        <begin position="6"/>
        <end position="222"/>
    </location>
</feature>
<gene>
    <name evidence="3" type="ORF">NF556_17110</name>
</gene>